<name>A0ABM7YR60_9BURK</name>
<dbReference type="SUPFAM" id="SSF54523">
    <property type="entry name" value="Pili subunits"/>
    <property type="match status" value="1"/>
</dbReference>
<dbReference type="Pfam" id="PF12019">
    <property type="entry name" value="GspH"/>
    <property type="match status" value="1"/>
</dbReference>
<protein>
    <recommendedName>
        <fullName evidence="2">Type II secretion system protein H</fullName>
    </recommendedName>
    <alternativeName>
        <fullName evidence="10">General secretion pathway protein H</fullName>
    </alternativeName>
</protein>
<dbReference type="EMBL" id="AP025730">
    <property type="protein sequence ID" value="BDI07054.1"/>
    <property type="molecule type" value="Genomic_DNA"/>
</dbReference>
<keyword evidence="3" id="KW-1003">Cell membrane</keyword>
<keyword evidence="4" id="KW-0488">Methylation</keyword>
<evidence type="ECO:0000256" key="10">
    <source>
        <dbReference type="ARBA" id="ARBA00030775"/>
    </source>
</evidence>
<proteinExistence type="inferred from homology"/>
<dbReference type="InterPro" id="IPR045584">
    <property type="entry name" value="Pilin-like"/>
</dbReference>
<evidence type="ECO:0000256" key="8">
    <source>
        <dbReference type="ARBA" id="ARBA00023136"/>
    </source>
</evidence>
<organism evidence="13 14">
    <name type="scientific">Sphaerotilus microaerophilus</name>
    <dbReference type="NCBI Taxonomy" id="2914710"/>
    <lineage>
        <taxon>Bacteria</taxon>
        <taxon>Pseudomonadati</taxon>
        <taxon>Pseudomonadota</taxon>
        <taxon>Betaproteobacteria</taxon>
        <taxon>Burkholderiales</taxon>
        <taxon>Sphaerotilaceae</taxon>
        <taxon>Sphaerotilus</taxon>
    </lineage>
</organism>
<evidence type="ECO:0000256" key="9">
    <source>
        <dbReference type="ARBA" id="ARBA00025772"/>
    </source>
</evidence>
<evidence type="ECO:0000256" key="11">
    <source>
        <dbReference type="SAM" id="Phobius"/>
    </source>
</evidence>
<evidence type="ECO:0000256" key="7">
    <source>
        <dbReference type="ARBA" id="ARBA00022989"/>
    </source>
</evidence>
<comment type="similarity">
    <text evidence="9">Belongs to the GSP H family.</text>
</comment>
<evidence type="ECO:0000313" key="14">
    <source>
        <dbReference type="Proteomes" id="UP001057498"/>
    </source>
</evidence>
<feature type="transmembrane region" description="Helical" evidence="11">
    <location>
        <begin position="20"/>
        <end position="41"/>
    </location>
</feature>
<keyword evidence="14" id="KW-1185">Reference proteome</keyword>
<gene>
    <name evidence="13" type="ORF">CATMQ487_40240</name>
</gene>
<evidence type="ECO:0000256" key="3">
    <source>
        <dbReference type="ARBA" id="ARBA00022475"/>
    </source>
</evidence>
<keyword evidence="5" id="KW-0997">Cell inner membrane</keyword>
<reference evidence="13" key="1">
    <citation type="submission" date="2022-04" db="EMBL/GenBank/DDBJ databases">
        <title>Whole genome sequence of Sphaerotilus sp. FB-5.</title>
        <authorList>
            <person name="Takeda M."/>
            <person name="Narihara S."/>
            <person name="Akimoto M."/>
            <person name="Akimoto R."/>
            <person name="Nishiyashiki S."/>
            <person name="Murakami T."/>
        </authorList>
    </citation>
    <scope>NUCLEOTIDE SEQUENCE</scope>
    <source>
        <strain evidence="13">FB-5</strain>
    </source>
</reference>
<evidence type="ECO:0000256" key="6">
    <source>
        <dbReference type="ARBA" id="ARBA00022692"/>
    </source>
</evidence>
<evidence type="ECO:0000256" key="5">
    <source>
        <dbReference type="ARBA" id="ARBA00022519"/>
    </source>
</evidence>
<evidence type="ECO:0000256" key="4">
    <source>
        <dbReference type="ARBA" id="ARBA00022481"/>
    </source>
</evidence>
<keyword evidence="6 11" id="KW-0812">Transmembrane</keyword>
<keyword evidence="7 11" id="KW-1133">Transmembrane helix</keyword>
<evidence type="ECO:0000256" key="1">
    <source>
        <dbReference type="ARBA" id="ARBA00004377"/>
    </source>
</evidence>
<dbReference type="Proteomes" id="UP001057498">
    <property type="component" value="Chromosome"/>
</dbReference>
<dbReference type="Gene3D" id="3.55.40.10">
    <property type="entry name" value="minor pseudopilin epsh domain"/>
    <property type="match status" value="1"/>
</dbReference>
<evidence type="ECO:0000313" key="13">
    <source>
        <dbReference type="EMBL" id="BDI07054.1"/>
    </source>
</evidence>
<dbReference type="RefSeq" id="WP_251970280.1">
    <property type="nucleotide sequence ID" value="NZ_AP025730.1"/>
</dbReference>
<evidence type="ECO:0000256" key="2">
    <source>
        <dbReference type="ARBA" id="ARBA00021549"/>
    </source>
</evidence>
<evidence type="ECO:0000259" key="12">
    <source>
        <dbReference type="Pfam" id="PF12019"/>
    </source>
</evidence>
<sequence>MPKCHPRPATRGHTLTEALLVIALFGGLLASGIPSLQAYLLRRHLQGQSAQWLADLQYLRASAIGRNEPLRLSWLRGSGGSGWAIHSGDADACRADGDAAQPIRCTGGAALLRSAWLPAGSRVAVQANVASMRVDPRQGTVTPTGSWELATPDGVRLRHVVNLLGRARVCTPASPVAGVAAC</sequence>
<accession>A0ABM7YR60</accession>
<dbReference type="InterPro" id="IPR022346">
    <property type="entry name" value="T2SS_GspH"/>
</dbReference>
<comment type="subcellular location">
    <subcellularLocation>
        <location evidence="1">Cell inner membrane</location>
        <topology evidence="1">Single-pass membrane protein</topology>
    </subcellularLocation>
</comment>
<keyword evidence="8 11" id="KW-0472">Membrane</keyword>
<feature type="domain" description="General secretion pathway GspH" evidence="12">
    <location>
        <begin position="51"/>
        <end position="165"/>
    </location>
</feature>